<accession>A0ABR1DXS1</accession>
<reference evidence="1 2" key="1">
    <citation type="submission" date="2023-08" db="EMBL/GenBank/DDBJ databases">
        <title>A Necator americanus chromosomal reference genome.</title>
        <authorList>
            <person name="Ilik V."/>
            <person name="Petrzelkova K.J."/>
            <person name="Pardy F."/>
            <person name="Fuh T."/>
            <person name="Niatou-Singa F.S."/>
            <person name="Gouil Q."/>
            <person name="Baker L."/>
            <person name="Ritchie M.E."/>
            <person name="Jex A.R."/>
            <person name="Gazzola D."/>
            <person name="Li H."/>
            <person name="Toshio Fujiwara R."/>
            <person name="Zhan B."/>
            <person name="Aroian R.V."/>
            <person name="Pafco B."/>
            <person name="Schwarz E.M."/>
        </authorList>
    </citation>
    <scope>NUCLEOTIDE SEQUENCE [LARGE SCALE GENOMIC DNA]</scope>
    <source>
        <strain evidence="1 2">Aroian</strain>
        <tissue evidence="1">Whole animal</tissue>
    </source>
</reference>
<evidence type="ECO:0000313" key="1">
    <source>
        <dbReference type="EMBL" id="KAK6755211.1"/>
    </source>
</evidence>
<gene>
    <name evidence="1" type="primary">Necator_chrV.g18697</name>
    <name evidence="1" type="ORF">RB195_013906</name>
</gene>
<organism evidence="1 2">
    <name type="scientific">Necator americanus</name>
    <name type="common">Human hookworm</name>
    <dbReference type="NCBI Taxonomy" id="51031"/>
    <lineage>
        <taxon>Eukaryota</taxon>
        <taxon>Metazoa</taxon>
        <taxon>Ecdysozoa</taxon>
        <taxon>Nematoda</taxon>
        <taxon>Chromadorea</taxon>
        <taxon>Rhabditida</taxon>
        <taxon>Rhabditina</taxon>
        <taxon>Rhabditomorpha</taxon>
        <taxon>Strongyloidea</taxon>
        <taxon>Ancylostomatidae</taxon>
        <taxon>Bunostominae</taxon>
        <taxon>Necator</taxon>
    </lineage>
</organism>
<protein>
    <submittedName>
        <fullName evidence="1">Uncharacterized protein</fullName>
    </submittedName>
</protein>
<comment type="caution">
    <text evidence="1">The sequence shown here is derived from an EMBL/GenBank/DDBJ whole genome shotgun (WGS) entry which is preliminary data.</text>
</comment>
<proteinExistence type="predicted"/>
<dbReference type="EMBL" id="JAVFWL010000005">
    <property type="protein sequence ID" value="KAK6755211.1"/>
    <property type="molecule type" value="Genomic_DNA"/>
</dbReference>
<dbReference type="Proteomes" id="UP001303046">
    <property type="component" value="Unassembled WGS sequence"/>
</dbReference>
<evidence type="ECO:0000313" key="2">
    <source>
        <dbReference type="Proteomes" id="UP001303046"/>
    </source>
</evidence>
<sequence>MKQLQSQQPQHYCAANRWSHRAISSATAYAVAQQLTSFQPYRAIHVKRIIMSTFLESDKWIGNVYVVSTFDPFEELQPYSCVFPLSEGGLLPT</sequence>
<keyword evidence="2" id="KW-1185">Reference proteome</keyword>
<name>A0ABR1DXS1_NECAM</name>